<dbReference type="SUPFAM" id="SSF53448">
    <property type="entry name" value="Nucleotide-diphospho-sugar transferases"/>
    <property type="match status" value="1"/>
</dbReference>
<keyword evidence="3" id="KW-0328">Glycosyltransferase</keyword>
<name>A0ABZ1B4P7_9ACTN</name>
<sequence>MLLVTSDSDVQLASALASIESQALEATVEVVVVDRAPDDGTPAVVEAWSRRVGVEARVLPREVDLAPGLELHRGLDACRGRYVALLDGGDEWLSVDKLQRQVQMLDGHPGLSMAATRTLVVDDATGGSRTVPAIEAELPEGGATAAHLADGRWPATASCVVYRSETLHRLDPGIFETAACRQLLDLAMTGYGPVGLVPDVATLHRVRSGRPGPDQGGSPVDARSLLPEHGHLLAPDVLRQLGAGTDLSGITPAPTRLAPPLRRGTPRRRAVPTRRQRTTQHPRHAGESSSSTTTSPPRGPASGSRSSTGC</sequence>
<dbReference type="Proteomes" id="UP001324287">
    <property type="component" value="Chromosome"/>
</dbReference>
<feature type="compositionally biased region" description="Low complexity" evidence="1">
    <location>
        <begin position="288"/>
        <end position="310"/>
    </location>
</feature>
<evidence type="ECO:0000313" key="3">
    <source>
        <dbReference type="EMBL" id="WRL64818.1"/>
    </source>
</evidence>
<dbReference type="Pfam" id="PF00535">
    <property type="entry name" value="Glycos_transf_2"/>
    <property type="match status" value="1"/>
</dbReference>
<evidence type="ECO:0000259" key="2">
    <source>
        <dbReference type="Pfam" id="PF00535"/>
    </source>
</evidence>
<dbReference type="CDD" id="cd00761">
    <property type="entry name" value="Glyco_tranf_GTA_type"/>
    <property type="match status" value="1"/>
</dbReference>
<keyword evidence="4" id="KW-1185">Reference proteome</keyword>
<organism evidence="3 4">
    <name type="scientific">Blastococcus brunescens</name>
    <dbReference type="NCBI Taxonomy" id="1564165"/>
    <lineage>
        <taxon>Bacteria</taxon>
        <taxon>Bacillati</taxon>
        <taxon>Actinomycetota</taxon>
        <taxon>Actinomycetes</taxon>
        <taxon>Geodermatophilales</taxon>
        <taxon>Geodermatophilaceae</taxon>
        <taxon>Blastococcus</taxon>
    </lineage>
</organism>
<dbReference type="InterPro" id="IPR029044">
    <property type="entry name" value="Nucleotide-diphossugar_trans"/>
</dbReference>
<gene>
    <name evidence="3" type="ORF">U6N30_03440</name>
</gene>
<evidence type="ECO:0000256" key="1">
    <source>
        <dbReference type="SAM" id="MobiDB-lite"/>
    </source>
</evidence>
<dbReference type="InterPro" id="IPR001173">
    <property type="entry name" value="Glyco_trans_2-like"/>
</dbReference>
<dbReference type="EMBL" id="CP141261">
    <property type="protein sequence ID" value="WRL64818.1"/>
    <property type="molecule type" value="Genomic_DNA"/>
</dbReference>
<dbReference type="EC" id="2.4.-.-" evidence="3"/>
<feature type="domain" description="Glycosyltransferase 2-like" evidence="2">
    <location>
        <begin position="12"/>
        <end position="111"/>
    </location>
</feature>
<reference evidence="3 4" key="1">
    <citation type="submission" date="2023-12" db="EMBL/GenBank/DDBJ databases">
        <title>Blastococcus brunescens sp. nov., an actonobacterium isolated from sandstone collected in sahara desert.</title>
        <authorList>
            <person name="Gtari M."/>
            <person name="Ghodhbane F."/>
        </authorList>
    </citation>
    <scope>NUCLEOTIDE SEQUENCE [LARGE SCALE GENOMIC DNA]</scope>
    <source>
        <strain evidence="3 4">BMG 8361</strain>
    </source>
</reference>
<evidence type="ECO:0000313" key="4">
    <source>
        <dbReference type="Proteomes" id="UP001324287"/>
    </source>
</evidence>
<feature type="region of interest" description="Disordered" evidence="1">
    <location>
        <begin position="244"/>
        <end position="310"/>
    </location>
</feature>
<feature type="compositionally biased region" description="Basic residues" evidence="1">
    <location>
        <begin position="264"/>
        <end position="283"/>
    </location>
</feature>
<protein>
    <submittedName>
        <fullName evidence="3">Glycosyltransferase</fullName>
        <ecNumber evidence="3">2.4.-.-</ecNumber>
    </submittedName>
</protein>
<dbReference type="GO" id="GO:0016757">
    <property type="term" value="F:glycosyltransferase activity"/>
    <property type="evidence" value="ECO:0007669"/>
    <property type="project" value="UniProtKB-KW"/>
</dbReference>
<feature type="compositionally biased region" description="Low complexity" evidence="1">
    <location>
        <begin position="251"/>
        <end position="263"/>
    </location>
</feature>
<keyword evidence="3" id="KW-0808">Transferase</keyword>
<accession>A0ABZ1B4P7</accession>
<dbReference type="Gene3D" id="3.90.550.10">
    <property type="entry name" value="Spore Coat Polysaccharide Biosynthesis Protein SpsA, Chain A"/>
    <property type="match status" value="1"/>
</dbReference>
<proteinExistence type="predicted"/>
<dbReference type="RefSeq" id="WP_324276143.1">
    <property type="nucleotide sequence ID" value="NZ_CP141261.1"/>
</dbReference>